<dbReference type="OrthoDB" id="339626at2157"/>
<dbReference type="RefSeq" id="WP_120084237.1">
    <property type="nucleotide sequence ID" value="NZ_QMDW01000007.1"/>
</dbReference>
<dbReference type="AlphaFoldDB" id="A0A3A6Q843"/>
<evidence type="ECO:0000313" key="2">
    <source>
        <dbReference type="EMBL" id="RJX50158.1"/>
    </source>
</evidence>
<dbReference type="Proteomes" id="UP000281564">
    <property type="component" value="Unassembled WGS sequence"/>
</dbReference>
<feature type="domain" description="Ig-like" evidence="1">
    <location>
        <begin position="34"/>
        <end position="106"/>
    </location>
</feature>
<dbReference type="EMBL" id="QMDW01000007">
    <property type="protein sequence ID" value="RJX50158.1"/>
    <property type="molecule type" value="Genomic_DNA"/>
</dbReference>
<dbReference type="InterPro" id="IPR058929">
    <property type="entry name" value="Ig_halo"/>
</dbReference>
<accession>A0A3A6Q843</accession>
<evidence type="ECO:0000313" key="3">
    <source>
        <dbReference type="Proteomes" id="UP000281564"/>
    </source>
</evidence>
<proteinExistence type="predicted"/>
<name>A0A3A6Q843_9EURY</name>
<gene>
    <name evidence="2" type="ORF">DP106_06715</name>
</gene>
<comment type="caution">
    <text evidence="2">The sequence shown here is derived from an EMBL/GenBank/DDBJ whole genome shotgun (WGS) entry which is preliminary data.</text>
</comment>
<reference evidence="2 3" key="1">
    <citation type="submission" date="2018-06" db="EMBL/GenBank/DDBJ databases">
        <title>Halonotius sp. F13-13 a new haloarchaeeon isolated from a solar saltern from Isla Cristina, Huelva, Spain.</title>
        <authorList>
            <person name="Duran-Viseras A."/>
            <person name="Sanchez-Porro C."/>
            <person name="Ventosa A."/>
        </authorList>
    </citation>
    <scope>NUCLEOTIDE SEQUENCE [LARGE SCALE GENOMIC DNA]</scope>
    <source>
        <strain evidence="2 3">CECT 7525</strain>
    </source>
</reference>
<organism evidence="2 3">
    <name type="scientific">Halonotius pteroides</name>
    <dbReference type="NCBI Taxonomy" id="268735"/>
    <lineage>
        <taxon>Archaea</taxon>
        <taxon>Methanobacteriati</taxon>
        <taxon>Methanobacteriota</taxon>
        <taxon>Stenosarchaea group</taxon>
        <taxon>Halobacteria</taxon>
        <taxon>Halobacteriales</taxon>
        <taxon>Haloferacaceae</taxon>
        <taxon>Halonotius</taxon>
    </lineage>
</organism>
<keyword evidence="3" id="KW-1185">Reference proteome</keyword>
<protein>
    <recommendedName>
        <fullName evidence="1">Ig-like domain-containing protein</fullName>
    </recommendedName>
</protein>
<dbReference type="Pfam" id="PF25942">
    <property type="entry name" value="Ig_halo"/>
    <property type="match status" value="1"/>
</dbReference>
<evidence type="ECO:0000259" key="1">
    <source>
        <dbReference type="Pfam" id="PF25942"/>
    </source>
</evidence>
<sequence>MPLAPPTQRSTTPSEAVCTDALLLRNYEGASPVTIDIAISDDGQPVCETTVTFEPLTIESIDLPVAPGEYRLTAATADSDATAICELGDAPTALAFVEAGNGIVSVVDEVY</sequence>